<dbReference type="InterPro" id="IPR014219">
    <property type="entry name" value="SpoIVB"/>
</dbReference>
<dbReference type="InterPro" id="IPR008763">
    <property type="entry name" value="Peptidase_S55"/>
</dbReference>
<dbReference type="SUPFAM" id="SSF50494">
    <property type="entry name" value="Trypsin-like serine proteases"/>
    <property type="match status" value="1"/>
</dbReference>
<protein>
    <submittedName>
        <fullName evidence="3">SpoIVB peptidase</fullName>
    </submittedName>
</protein>
<dbReference type="Proteomes" id="UP000267250">
    <property type="component" value="Chromosome"/>
</dbReference>
<accession>A0A3S9SYT9</accession>
<evidence type="ECO:0000313" key="3">
    <source>
        <dbReference type="EMBL" id="AZR73513.1"/>
    </source>
</evidence>
<evidence type="ECO:0000259" key="2">
    <source>
        <dbReference type="PROSITE" id="PS51494"/>
    </source>
</evidence>
<dbReference type="OrthoDB" id="9765242at2"/>
<dbReference type="EMBL" id="CP016379">
    <property type="protein sequence ID" value="AZR73513.1"/>
    <property type="molecule type" value="Genomic_DNA"/>
</dbReference>
<dbReference type="PROSITE" id="PS51494">
    <property type="entry name" value="SPOIVB"/>
    <property type="match status" value="1"/>
</dbReference>
<dbReference type="RefSeq" id="WP_127016855.1">
    <property type="nucleotide sequence ID" value="NZ_CP016379.1"/>
</dbReference>
<keyword evidence="4" id="KW-1185">Reference proteome</keyword>
<dbReference type="KEGG" id="aft:BBF96_09015"/>
<sequence length="441" mass="48762">MKLKQRILLYLCIVAVLAIVLVPQIFSLMGFPSHLKIIQGIEQSLKINFPFDVYIICDQPERLLVNGKPLKTEALKVNLSEPLLFQSDAIGKLKVDFKLFGLIPIRHMEVDVVPEIKVFPGGHSIGVLLHTDGVMVIDVSYVDGADGRKYYPAREAGVGPGDYLLEMNGKKVLSKQDVAKAIYESGKKGRPLKVKVRKRTGSIKDLTIHPVKSKEGTYMIGLYIDDGVAGVGTLTFYDPKSGFYGALGHVITDAHTQDPIQIRAGEIVNANISGINTGQRGLPGEKLGTFIGSEDVLGVIKKNCEYGIYGKLDKLPENLYFKEPIPVATSRQIKRGRAWIYTVVNGSRIEKFAIEIEHVYHQRRPASRGLIIRIIDPKLLKITGGIVQGMSGSPIVQNGRLVGAVTHVFVNDPKKGYGVLAEWMIKEAGLDRINYKRKLNR</sequence>
<keyword evidence="1" id="KW-0472">Membrane</keyword>
<evidence type="ECO:0000313" key="4">
    <source>
        <dbReference type="Proteomes" id="UP000267250"/>
    </source>
</evidence>
<dbReference type="Gene3D" id="2.30.42.10">
    <property type="match status" value="1"/>
</dbReference>
<dbReference type="SUPFAM" id="SSF50156">
    <property type="entry name" value="PDZ domain-like"/>
    <property type="match status" value="1"/>
</dbReference>
<dbReference type="InterPro" id="IPR036034">
    <property type="entry name" value="PDZ_sf"/>
</dbReference>
<organism evidence="3 4">
    <name type="scientific">Anoxybacter fermentans</name>
    <dbReference type="NCBI Taxonomy" id="1323375"/>
    <lineage>
        <taxon>Bacteria</taxon>
        <taxon>Bacillati</taxon>
        <taxon>Bacillota</taxon>
        <taxon>Clostridia</taxon>
        <taxon>Halanaerobiales</taxon>
        <taxon>Anoxybacter</taxon>
    </lineage>
</organism>
<dbReference type="NCBIfam" id="TIGR02860">
    <property type="entry name" value="spore_IV_B"/>
    <property type="match status" value="1"/>
</dbReference>
<dbReference type="InterPro" id="IPR001478">
    <property type="entry name" value="PDZ"/>
</dbReference>
<dbReference type="Pfam" id="PF05580">
    <property type="entry name" value="Peptidase_S55"/>
    <property type="match status" value="1"/>
</dbReference>
<reference evidence="3 4" key="1">
    <citation type="submission" date="2016-07" db="EMBL/GenBank/DDBJ databases">
        <title>Genome and transcriptome analysis of iron-reducing fermentative bacteria Anoxybacter fermentans.</title>
        <authorList>
            <person name="Zeng X."/>
            <person name="Shao Z."/>
        </authorList>
    </citation>
    <scope>NUCLEOTIDE SEQUENCE [LARGE SCALE GENOMIC DNA]</scope>
    <source>
        <strain evidence="3 4">DY22613</strain>
    </source>
</reference>
<proteinExistence type="predicted"/>
<dbReference type="AlphaFoldDB" id="A0A3S9SYT9"/>
<feature type="transmembrane region" description="Helical" evidence="1">
    <location>
        <begin position="7"/>
        <end position="26"/>
    </location>
</feature>
<gene>
    <name evidence="3" type="ORF">BBF96_09015</name>
</gene>
<keyword evidence="1" id="KW-0812">Transmembrane</keyword>
<evidence type="ECO:0000256" key="1">
    <source>
        <dbReference type="SAM" id="Phobius"/>
    </source>
</evidence>
<name>A0A3S9SYT9_9FIRM</name>
<dbReference type="InterPro" id="IPR009003">
    <property type="entry name" value="Peptidase_S1_PA"/>
</dbReference>
<keyword evidence="1" id="KW-1133">Transmembrane helix</keyword>
<feature type="domain" description="Peptidase S55" evidence="2">
    <location>
        <begin position="202"/>
        <end position="440"/>
    </location>
</feature>
<dbReference type="Pfam" id="PF13180">
    <property type="entry name" value="PDZ_2"/>
    <property type="match status" value="1"/>
</dbReference>